<dbReference type="InterPro" id="IPR029063">
    <property type="entry name" value="SAM-dependent_MTases_sf"/>
</dbReference>
<dbReference type="GeneID" id="107428120"/>
<evidence type="ECO:0000259" key="5">
    <source>
        <dbReference type="Pfam" id="PF08100"/>
    </source>
</evidence>
<feature type="domain" description="O-methyltransferase dimerisation" evidence="5">
    <location>
        <begin position="15"/>
        <end position="76"/>
    </location>
</feature>
<accession>A0ABM3ZYB8</accession>
<feature type="domain" description="O-methyltransferase dimerisation" evidence="5">
    <location>
        <begin position="225"/>
        <end position="312"/>
    </location>
</feature>
<dbReference type="RefSeq" id="XP_060669479.1">
    <property type="nucleotide sequence ID" value="XM_060813496.1"/>
</dbReference>
<dbReference type="Gene3D" id="3.40.50.150">
    <property type="entry name" value="Vaccinia Virus protein VP39"/>
    <property type="match status" value="2"/>
</dbReference>
<keyword evidence="1" id="KW-0489">Methyltransferase</keyword>
<dbReference type="InterPro" id="IPR036390">
    <property type="entry name" value="WH_DNA-bd_sf"/>
</dbReference>
<proteinExistence type="predicted"/>
<protein>
    <submittedName>
        <fullName evidence="7">Xanthohumol 4-O-methyltransferase-like</fullName>
    </submittedName>
</protein>
<dbReference type="PANTHER" id="PTHR11746">
    <property type="entry name" value="O-METHYLTRANSFERASE"/>
    <property type="match status" value="1"/>
</dbReference>
<dbReference type="Proteomes" id="UP001652623">
    <property type="component" value="Chromosome 12"/>
</dbReference>
<dbReference type="InterPro" id="IPR001077">
    <property type="entry name" value="COMT_C"/>
</dbReference>
<dbReference type="InterPro" id="IPR012967">
    <property type="entry name" value="COMT_dimerisation"/>
</dbReference>
<dbReference type="SUPFAM" id="SSF53335">
    <property type="entry name" value="S-adenosyl-L-methionine-dependent methyltransferases"/>
    <property type="match status" value="2"/>
</dbReference>
<dbReference type="Gene3D" id="1.10.10.10">
    <property type="entry name" value="Winged helix-like DNA-binding domain superfamily/Winged helix DNA-binding domain"/>
    <property type="match status" value="2"/>
</dbReference>
<dbReference type="PROSITE" id="PS51683">
    <property type="entry name" value="SAM_OMT_II"/>
    <property type="match status" value="2"/>
</dbReference>
<name>A0ABM3ZYB8_ZIZJJ</name>
<sequence>MEIAENDESLQGQQIYAFSTSMVLKCAVELRIADIIHSQGGPITSEKIASGIPDSPSPNISYLERIMRLLVLKNIFIVYHPLSKWIFQCVKDGGVAFKRANGWDFSSSNSGYYKLFNDDMSSTVDISMRAFLQAYKDELSSIGSMVDVGGGTGKAMYEIVKSLTYIIKGINFDPAHVIATASACEGISHIGGNMFVDIPSADSILVSWLVVKQNDESLQGLVEVWQQIYAFSTSMVLKCAVELRIADIIHSQGGPITLKQIASGVTDSPSLNISHLERVMRLLVLKNIFTVHHPSDGGETLYGPTNLSRWMLWDSKPSFVPLLLLGNNPVNIGSWHYLSQCVKDGGVAFKKANGCDVWDFASSDSGYNKLFNDAMSSTVDILMGVFLPAYKDELSSIGSLVDVGGGTGKAIHEIVKSHPHIKGINFDLPHVIATAPAYEGISHIGGSMFEDIPKADAIFIKDMLHDWNDEKCVEILKNCRKAIPEKIGKIIIVENVIGINEKDIFEEIRIMLDLTMMTLTTGKERTIKEWKKLLEEGGFPRYNFIKIPARQSIIEAYPI</sequence>
<organism evidence="6 7">
    <name type="scientific">Ziziphus jujuba</name>
    <name type="common">Chinese jujube</name>
    <name type="synonym">Ziziphus sativa</name>
    <dbReference type="NCBI Taxonomy" id="326968"/>
    <lineage>
        <taxon>Eukaryota</taxon>
        <taxon>Viridiplantae</taxon>
        <taxon>Streptophyta</taxon>
        <taxon>Embryophyta</taxon>
        <taxon>Tracheophyta</taxon>
        <taxon>Spermatophyta</taxon>
        <taxon>Magnoliopsida</taxon>
        <taxon>eudicotyledons</taxon>
        <taxon>Gunneridae</taxon>
        <taxon>Pentapetalae</taxon>
        <taxon>rosids</taxon>
        <taxon>fabids</taxon>
        <taxon>Rosales</taxon>
        <taxon>Rhamnaceae</taxon>
        <taxon>Paliureae</taxon>
        <taxon>Ziziphus</taxon>
    </lineage>
</organism>
<evidence type="ECO:0000259" key="4">
    <source>
        <dbReference type="Pfam" id="PF00891"/>
    </source>
</evidence>
<reference evidence="7" key="1">
    <citation type="submission" date="2025-08" db="UniProtKB">
        <authorList>
            <consortium name="RefSeq"/>
        </authorList>
    </citation>
    <scope>IDENTIFICATION</scope>
    <source>
        <tissue evidence="7">Seedling</tissue>
    </source>
</reference>
<gene>
    <name evidence="7" type="primary">LOC107428120</name>
</gene>
<dbReference type="SUPFAM" id="SSF46785">
    <property type="entry name" value="Winged helix' DNA-binding domain"/>
    <property type="match status" value="2"/>
</dbReference>
<evidence type="ECO:0000313" key="7">
    <source>
        <dbReference type="RefSeq" id="XP_060669479.1"/>
    </source>
</evidence>
<dbReference type="InterPro" id="IPR016461">
    <property type="entry name" value="COMT-like"/>
</dbReference>
<evidence type="ECO:0000256" key="1">
    <source>
        <dbReference type="ARBA" id="ARBA00022603"/>
    </source>
</evidence>
<dbReference type="InterPro" id="IPR036388">
    <property type="entry name" value="WH-like_DNA-bd_sf"/>
</dbReference>
<evidence type="ECO:0000256" key="3">
    <source>
        <dbReference type="ARBA" id="ARBA00022691"/>
    </source>
</evidence>
<keyword evidence="6" id="KW-1185">Reference proteome</keyword>
<evidence type="ECO:0000313" key="6">
    <source>
        <dbReference type="Proteomes" id="UP001652623"/>
    </source>
</evidence>
<feature type="domain" description="O-methyltransferase C-terminal" evidence="4">
    <location>
        <begin position="90"/>
        <end position="223"/>
    </location>
</feature>
<evidence type="ECO:0000256" key="2">
    <source>
        <dbReference type="ARBA" id="ARBA00022679"/>
    </source>
</evidence>
<keyword evidence="3" id="KW-0949">S-adenosyl-L-methionine</keyword>
<dbReference type="Pfam" id="PF00891">
    <property type="entry name" value="Methyltransf_2"/>
    <property type="match status" value="2"/>
</dbReference>
<dbReference type="Pfam" id="PF08100">
    <property type="entry name" value="Dimerisation"/>
    <property type="match status" value="2"/>
</dbReference>
<feature type="domain" description="O-methyltransferase C-terminal" evidence="4">
    <location>
        <begin position="335"/>
        <end position="539"/>
    </location>
</feature>
<keyword evidence="2" id="KW-0808">Transferase</keyword>